<dbReference type="InterPro" id="IPR016461">
    <property type="entry name" value="COMT-like"/>
</dbReference>
<dbReference type="Pfam" id="PF08100">
    <property type="entry name" value="Dimerisation"/>
    <property type="match status" value="1"/>
</dbReference>
<gene>
    <name evidence="7" type="ORF">SAMN04488074_112182</name>
</gene>
<dbReference type="Proteomes" id="UP000199682">
    <property type="component" value="Unassembled WGS sequence"/>
</dbReference>
<dbReference type="RefSeq" id="WP_090009158.1">
    <property type="nucleotide sequence ID" value="NZ_FNET01000012.1"/>
</dbReference>
<dbReference type="Gene3D" id="1.10.10.10">
    <property type="entry name" value="Winged helix-like DNA-binding domain superfamily/Winged helix DNA-binding domain"/>
    <property type="match status" value="1"/>
</dbReference>
<dbReference type="PROSITE" id="PS51683">
    <property type="entry name" value="SAM_OMT_II"/>
    <property type="match status" value="1"/>
</dbReference>
<evidence type="ECO:0000256" key="3">
    <source>
        <dbReference type="ARBA" id="ARBA00022691"/>
    </source>
</evidence>
<evidence type="ECO:0000256" key="1">
    <source>
        <dbReference type="ARBA" id="ARBA00022603"/>
    </source>
</evidence>
<dbReference type="InterPro" id="IPR036388">
    <property type="entry name" value="WH-like_DNA-bd_sf"/>
</dbReference>
<dbReference type="GO" id="GO:0008171">
    <property type="term" value="F:O-methyltransferase activity"/>
    <property type="evidence" value="ECO:0007669"/>
    <property type="project" value="InterPro"/>
</dbReference>
<dbReference type="EMBL" id="FNET01000012">
    <property type="protein sequence ID" value="SDL65372.1"/>
    <property type="molecule type" value="Genomic_DNA"/>
</dbReference>
<dbReference type="GO" id="GO:0046983">
    <property type="term" value="F:protein dimerization activity"/>
    <property type="evidence" value="ECO:0007669"/>
    <property type="project" value="InterPro"/>
</dbReference>
<dbReference type="InterPro" id="IPR029063">
    <property type="entry name" value="SAM-dependent_MTases_sf"/>
</dbReference>
<dbReference type="InterPro" id="IPR036390">
    <property type="entry name" value="WH_DNA-bd_sf"/>
</dbReference>
<feature type="domain" description="O-methyltransferase C-terminal" evidence="5">
    <location>
        <begin position="116"/>
        <end position="323"/>
    </location>
</feature>
<reference evidence="8" key="1">
    <citation type="submission" date="2016-10" db="EMBL/GenBank/DDBJ databases">
        <authorList>
            <person name="Varghese N."/>
            <person name="Submissions S."/>
        </authorList>
    </citation>
    <scope>NUCLEOTIDE SEQUENCE [LARGE SCALE GENOMIC DNA]</scope>
    <source>
        <strain evidence="8">DSM 44796</strain>
    </source>
</reference>
<evidence type="ECO:0000256" key="2">
    <source>
        <dbReference type="ARBA" id="ARBA00022679"/>
    </source>
</evidence>
<dbReference type="SUPFAM" id="SSF53335">
    <property type="entry name" value="S-adenosyl-L-methionine-dependent methyltransferases"/>
    <property type="match status" value="1"/>
</dbReference>
<sequence length="342" mass="37060">MTTTNDVAVPGISPGPLIKMTIADCSARVLQSAVQLGVFTFLADGAADSGAIAAGVGVHERLAEDFLDALAGLGLLHRDGDRYRNGPLADAYLVRDRDGYLGGFVELTDQTFYQTWSRLTDALRTGDPQRLDPDKGGFVGEEHSDPERMKRFLSGLDAYSDRMGAELAGRIDWSGYSSFVDLGGARGNLAAVLVRAHPHLDATCFDLPRTSELFDEHIGRLGLTGRIGFAGGDFLTDPLPVADVVVLGHILHGFDDGQRVALLTRVFDAVRPGGRVLIYDRMIDDDRSDPERLMSSLHMKLVSAHGSEYRVGDCRSWLRAAGFTSTTEEPMLDTHTLVIGAR</sequence>
<keyword evidence="1 7" id="KW-0489">Methyltransferase</keyword>
<accession>A0A1G9LTF1</accession>
<dbReference type="Gene3D" id="3.40.50.150">
    <property type="entry name" value="Vaccinia Virus protein VP39"/>
    <property type="match status" value="1"/>
</dbReference>
<organism evidence="7 8">
    <name type="scientific">Lentzea albidocapillata subsp. violacea</name>
    <dbReference type="NCBI Taxonomy" id="128104"/>
    <lineage>
        <taxon>Bacteria</taxon>
        <taxon>Bacillati</taxon>
        <taxon>Actinomycetota</taxon>
        <taxon>Actinomycetes</taxon>
        <taxon>Pseudonocardiales</taxon>
        <taxon>Pseudonocardiaceae</taxon>
        <taxon>Lentzea</taxon>
    </lineage>
</organism>
<feature type="domain" description="O-methyltransferase dimerisation" evidence="6">
    <location>
        <begin position="28"/>
        <end position="94"/>
    </location>
</feature>
<evidence type="ECO:0000259" key="6">
    <source>
        <dbReference type="Pfam" id="PF08100"/>
    </source>
</evidence>
<evidence type="ECO:0000259" key="5">
    <source>
        <dbReference type="Pfam" id="PF00891"/>
    </source>
</evidence>
<dbReference type="InterPro" id="IPR012967">
    <property type="entry name" value="COMT_dimerisation"/>
</dbReference>
<dbReference type="PANTHER" id="PTHR43712">
    <property type="entry name" value="PUTATIVE (AFU_ORTHOLOGUE AFUA_4G14580)-RELATED"/>
    <property type="match status" value="1"/>
</dbReference>
<dbReference type="Pfam" id="PF00891">
    <property type="entry name" value="Methyltransf_2"/>
    <property type="match status" value="1"/>
</dbReference>
<dbReference type="InterPro" id="IPR001077">
    <property type="entry name" value="COMT_C"/>
</dbReference>
<evidence type="ECO:0000313" key="8">
    <source>
        <dbReference type="Proteomes" id="UP000199682"/>
    </source>
</evidence>
<evidence type="ECO:0000256" key="4">
    <source>
        <dbReference type="PIRSR" id="PIRSR005739-1"/>
    </source>
</evidence>
<protein>
    <submittedName>
        <fullName evidence="7">8-O-methyltransferase</fullName>
    </submittedName>
</protein>
<name>A0A1G9LTF1_9PSEU</name>
<keyword evidence="3" id="KW-0949">S-adenosyl-L-methionine</keyword>
<feature type="active site" description="Proton acceptor" evidence="4">
    <location>
        <position position="252"/>
    </location>
</feature>
<dbReference type="AlphaFoldDB" id="A0A1G9LTF1"/>
<dbReference type="SUPFAM" id="SSF46785">
    <property type="entry name" value="Winged helix' DNA-binding domain"/>
    <property type="match status" value="1"/>
</dbReference>
<evidence type="ECO:0000313" key="7">
    <source>
        <dbReference type="EMBL" id="SDL65372.1"/>
    </source>
</evidence>
<dbReference type="PIRSF" id="PIRSF005739">
    <property type="entry name" value="O-mtase"/>
    <property type="match status" value="1"/>
</dbReference>
<dbReference type="GO" id="GO:0032259">
    <property type="term" value="P:methylation"/>
    <property type="evidence" value="ECO:0007669"/>
    <property type="project" value="UniProtKB-KW"/>
</dbReference>
<dbReference type="PANTHER" id="PTHR43712:SF2">
    <property type="entry name" value="O-METHYLTRANSFERASE CICE"/>
    <property type="match status" value="1"/>
</dbReference>
<proteinExistence type="predicted"/>
<dbReference type="CDD" id="cd02440">
    <property type="entry name" value="AdoMet_MTases"/>
    <property type="match status" value="1"/>
</dbReference>
<keyword evidence="2 7" id="KW-0808">Transferase</keyword>